<protein>
    <submittedName>
        <fullName evidence="2">Uncharacterized protein</fullName>
    </submittedName>
</protein>
<keyword evidence="1" id="KW-1133">Transmembrane helix</keyword>
<keyword evidence="1" id="KW-0472">Membrane</keyword>
<name>A0AAD3T1E2_NEPGR</name>
<feature type="transmembrane region" description="Helical" evidence="1">
    <location>
        <begin position="31"/>
        <end position="53"/>
    </location>
</feature>
<evidence type="ECO:0000313" key="2">
    <source>
        <dbReference type="EMBL" id="GMH20857.1"/>
    </source>
</evidence>
<dbReference type="Proteomes" id="UP001279734">
    <property type="component" value="Unassembled WGS sequence"/>
</dbReference>
<sequence length="84" mass="9575">MGMQFETVVIPSTLSSSFCKSLLQSPCRHFWVFWCHFALLGNAFCILSLRLIVGDPWPCLAVHELLPTGVQQWGRWRENPEAAL</sequence>
<accession>A0AAD3T1E2</accession>
<evidence type="ECO:0000313" key="3">
    <source>
        <dbReference type="Proteomes" id="UP001279734"/>
    </source>
</evidence>
<comment type="caution">
    <text evidence="2">The sequence shown here is derived from an EMBL/GenBank/DDBJ whole genome shotgun (WGS) entry which is preliminary data.</text>
</comment>
<keyword evidence="3" id="KW-1185">Reference proteome</keyword>
<reference evidence="2" key="1">
    <citation type="submission" date="2023-05" db="EMBL/GenBank/DDBJ databases">
        <title>Nepenthes gracilis genome sequencing.</title>
        <authorList>
            <person name="Fukushima K."/>
        </authorList>
    </citation>
    <scope>NUCLEOTIDE SEQUENCE</scope>
    <source>
        <strain evidence="2">SING2019-196</strain>
    </source>
</reference>
<organism evidence="2 3">
    <name type="scientific">Nepenthes gracilis</name>
    <name type="common">Slender pitcher plant</name>
    <dbReference type="NCBI Taxonomy" id="150966"/>
    <lineage>
        <taxon>Eukaryota</taxon>
        <taxon>Viridiplantae</taxon>
        <taxon>Streptophyta</taxon>
        <taxon>Embryophyta</taxon>
        <taxon>Tracheophyta</taxon>
        <taxon>Spermatophyta</taxon>
        <taxon>Magnoliopsida</taxon>
        <taxon>eudicotyledons</taxon>
        <taxon>Gunneridae</taxon>
        <taxon>Pentapetalae</taxon>
        <taxon>Caryophyllales</taxon>
        <taxon>Nepenthaceae</taxon>
        <taxon>Nepenthes</taxon>
    </lineage>
</organism>
<dbReference type="EMBL" id="BSYO01000022">
    <property type="protein sequence ID" value="GMH20857.1"/>
    <property type="molecule type" value="Genomic_DNA"/>
</dbReference>
<evidence type="ECO:0000256" key="1">
    <source>
        <dbReference type="SAM" id="Phobius"/>
    </source>
</evidence>
<proteinExistence type="predicted"/>
<keyword evidence="1" id="KW-0812">Transmembrane</keyword>
<gene>
    <name evidence="2" type="ORF">Nepgr_022699</name>
</gene>
<dbReference type="AlphaFoldDB" id="A0AAD3T1E2"/>